<reference evidence="1" key="1">
    <citation type="journal article" date="2021" name="PeerJ">
        <title>Extensive microbial diversity within the chicken gut microbiome revealed by metagenomics and culture.</title>
        <authorList>
            <person name="Gilroy R."/>
            <person name="Ravi A."/>
            <person name="Getino M."/>
            <person name="Pursley I."/>
            <person name="Horton D.L."/>
            <person name="Alikhan N.F."/>
            <person name="Baker D."/>
            <person name="Gharbi K."/>
            <person name="Hall N."/>
            <person name="Watson M."/>
            <person name="Adriaenssens E.M."/>
            <person name="Foster-Nyarko E."/>
            <person name="Jarju S."/>
            <person name="Secka A."/>
            <person name="Antonio M."/>
            <person name="Oren A."/>
            <person name="Chaudhuri R.R."/>
            <person name="La Ragione R."/>
            <person name="Hildebrand F."/>
            <person name="Pallen M.J."/>
        </authorList>
    </citation>
    <scope>NUCLEOTIDE SEQUENCE</scope>
    <source>
        <strain evidence="1">G3-2149</strain>
    </source>
</reference>
<proteinExistence type="predicted"/>
<gene>
    <name evidence="1" type="ORF">H9789_11535</name>
</gene>
<evidence type="ECO:0000313" key="1">
    <source>
        <dbReference type="EMBL" id="MBU3854420.1"/>
    </source>
</evidence>
<sequence>MSEAFVSVGNYDVTGGANNASEYEQAAQVLVDTDLKNAFIPSSIISADLILNQIISVRDLNYVYAGGQKAGFALQASPGGALSLKVLNTLWVDTYLNGEPTGERVSFTESSSLIKLGIGNIKDGNSSSIYVTEGEFTKPFDEIRLGTSGLNLDLINNLSILYAYVGESPKIPAINVGEDKINQYQLSYDFFKNKVTTPDGADWQSQHDITIDNLIDDDLDNGASTVLVNNIVVTVDFGRTIPAGSEIGFYTTFGSIFSANIGGTSFIKAYNEEEEIVAEYTNTEVIALKVASGGETWTSMLIPETCNDCSRMQFGFSGVNLDLGVTSIHYAYVREPTAVDVSSYFTLADATVYVPNYRFADPDVTNATVTYEVISRPNNATTGMGIIEGNLLKNMNVEGDYVIKATYTEPNKEPITCTATITRKAKAKTYCNNPLINKNGEDEWEAFAIDEGWGINIFGEGYEGRLPNVVNENTGDYITASTSTVSLISNSGIIGVKAKNGQKINSEGKVVRAGFIFNRVNKFLAADVLKFLQIKLFNGETEVENKFAFDNNGVSLGLIGNSGENSLARLSIDTDQEFDRIELWYGGTLNLNLGEDLQIYYAFWDEASSECANPGEECMELITNANYGAKASVNTTALLTAGDIIFDIGNIVDNDNESAATFVKLADVGKAREIEVTFDEIQGNQEVGFILSDITAIAKIELINIVQISAYNGEQEVGESTSGGGLNVKLLGGGDKSYVSVTPPKPFNRLKLILGSGINVLDNMKIYGVFIRPDYDGDGVMDCINDGLLTDLTNVTVSPENVCSGDEPQFTVAGGVENNTYTLIFNNLVYDDIEDKTTTARKIGDKLVFDDPDFLTSLHTGYYNVTVDQDNDLNGILFSIHPTETTWLGTVSEDWNNWSNWTHGVPWDCTNVILPSPTYSASSALGLDKNGSIRKYPNLIKNFSRSNIYDAPYYCHNIYFANGAELVGQHKLHYSGQVFIDKYLEPGYYHLLSTPLQAMITGDMFIAGNLSEWEQNRDDTFGNYFLPINSTSNYQEQRTNPYIYQRFWSSGNDQVKNETLTRSSSQDNYDNTTDEAIECDLLTTDWSRTFNSVESVYEQGQGFAIRAGDADVTGDPYHFHFPKSFDTYNYYSTSSDDPVKTVGGMNGKRVGKTGRFMVDMANHSGLKFTLTRESSGNLFLFGNPMMSHIDIRQFLAENKKNVSSVLVYDKSQKEYVTISNDASTSSTSSITQIAPMEAVFLQTGSSVPSLAVELSDAMLVQGNSVSRTAAAPNQLRLTATSRGHSASCVVVPSSAASDDYDAREDATLLVGSEEGSGVAVYTVAGGKALSIQRMNQSGRIPVGFYLKEEGNVTLSFDPQGDAWQGWNLVDQQTGKRYPLDSETNLGTVKSGAGRFYLERTGN</sequence>
<evidence type="ECO:0000313" key="2">
    <source>
        <dbReference type="Proteomes" id="UP000823865"/>
    </source>
</evidence>
<name>A0A9E2P4W3_9BACT</name>
<accession>A0A9E2P4W3</accession>
<reference evidence="1" key="2">
    <citation type="submission" date="2021-04" db="EMBL/GenBank/DDBJ databases">
        <authorList>
            <person name="Gilroy R."/>
        </authorList>
    </citation>
    <scope>NUCLEOTIDE SEQUENCE</scope>
    <source>
        <strain evidence="1">G3-2149</strain>
    </source>
</reference>
<organism evidence="1 2">
    <name type="scientific">Candidatus Paraprevotella stercoravium</name>
    <dbReference type="NCBI Taxonomy" id="2838725"/>
    <lineage>
        <taxon>Bacteria</taxon>
        <taxon>Pseudomonadati</taxon>
        <taxon>Bacteroidota</taxon>
        <taxon>Bacteroidia</taxon>
        <taxon>Bacteroidales</taxon>
        <taxon>Prevotellaceae</taxon>
        <taxon>Paraprevotella</taxon>
    </lineage>
</organism>
<comment type="caution">
    <text evidence="1">The sequence shown here is derived from an EMBL/GenBank/DDBJ whole genome shotgun (WGS) entry which is preliminary data.</text>
</comment>
<protein>
    <submittedName>
        <fullName evidence="1">Uncharacterized protein</fullName>
    </submittedName>
</protein>
<dbReference type="Proteomes" id="UP000823865">
    <property type="component" value="Unassembled WGS sequence"/>
</dbReference>
<dbReference type="EMBL" id="JAHLFU010000236">
    <property type="protein sequence ID" value="MBU3854420.1"/>
    <property type="molecule type" value="Genomic_DNA"/>
</dbReference>